<dbReference type="GO" id="GO:0000725">
    <property type="term" value="P:recombinational repair"/>
    <property type="evidence" value="ECO:0007669"/>
    <property type="project" value="TreeGrafter"/>
</dbReference>
<dbReference type="InterPro" id="IPR027417">
    <property type="entry name" value="P-loop_NTPase"/>
</dbReference>
<evidence type="ECO:0000313" key="16">
    <source>
        <dbReference type="EMBL" id="KAA6181562.1"/>
    </source>
</evidence>
<dbReference type="SUPFAM" id="SSF52540">
    <property type="entry name" value="P-loop containing nucleoside triphosphate hydrolases"/>
    <property type="match status" value="1"/>
</dbReference>
<evidence type="ECO:0000313" key="17">
    <source>
        <dbReference type="Proteomes" id="UP000322981"/>
    </source>
</evidence>
<dbReference type="HAMAP" id="MF_01920">
    <property type="entry name" value="Helicase_Rep"/>
    <property type="match status" value="1"/>
</dbReference>
<sequence length="710" mass="79244">MQGLNPRQAEAVRHVGGPLLVIAGAGSGKTRVITRKIAYLIAERGLPARAICALTFTNKAAREMKARVAQLLKGRAGHGLTVSTFHTFGLNLLRREAEAAGLRPGFSLFDPQDGETVLKEHLRTAGLLEAVTPAAALGRISRWKNDLIDPARAASCAEDAFEAQLAQLYQDYERSLAAYNAVDFDDLIRRPVQLLSSRADIRETWQQRIRHLLVDEYQDTNGAQYELVRLLVGPRGAFTVVGDDDQSIYAWRGARPENLARLRDDYPTLKVVMLEQNYRSSARILKLANGLIANNPHIFQKRLWSELGPGEPARVLICRDETHEAERVAGEILHGHVTKGRAYGDVAILYRGNHQARLFEQALRTLNIPYFLTGGTSFFARAEVKDVMAYLRLLANPDDDAAFLRIVNVPRREIGPGTLEQLAQVAAQRRVSLLAACTDLALSEHLGQRQCRRLAEFADWIQTAAQHAHSEPVATVRTLIDTMDYAGWLKDNSPSLAAAERRIDNVHDLIGWLETLSGERQTGQRTGQQNAQQGDQQTSQQSGQPPVQPTDQRTGDAAAPRRSARKDTLADMVAHLSLLDVLERQEEEEGGDRVHLMTLHAAKGLEFPHVFLVGMEEELLPHRTSIEEDSIEEERRLAYVGITRARNSLTFTRARRRRRYGETVICDPSRFLDELPGADLDHPDQREQSSEERRQRGKAHLSALKDLLGA</sequence>
<comment type="catalytic activity">
    <reaction evidence="9 11">
        <text>Couples ATP hydrolysis with the unwinding of duplex DNA by translocating in the 3'-5' direction.</text>
        <dbReference type="EC" id="5.6.2.4"/>
    </reaction>
</comment>
<evidence type="ECO:0000256" key="5">
    <source>
        <dbReference type="ARBA" id="ARBA00022806"/>
    </source>
</evidence>
<keyword evidence="4 11" id="KW-0378">Hydrolase</keyword>
<dbReference type="PANTHER" id="PTHR11070:SF64">
    <property type="entry name" value="ATP-DEPENDENT DNA HELICASE REP"/>
    <property type="match status" value="1"/>
</dbReference>
<dbReference type="GO" id="GO:0043138">
    <property type="term" value="F:3'-5' DNA helicase activity"/>
    <property type="evidence" value="ECO:0007669"/>
    <property type="project" value="UniProtKB-UniRule"/>
</dbReference>
<dbReference type="InterPro" id="IPR005752">
    <property type="entry name" value="Helicase_Rep"/>
</dbReference>
<evidence type="ECO:0000256" key="4">
    <source>
        <dbReference type="ARBA" id="ARBA00022801"/>
    </source>
</evidence>
<comment type="caution">
    <text evidence="16">The sequence shown here is derived from an EMBL/GenBank/DDBJ whole genome shotgun (WGS) entry which is preliminary data.</text>
</comment>
<evidence type="ECO:0000256" key="12">
    <source>
        <dbReference type="PROSITE-ProRule" id="PRU00560"/>
    </source>
</evidence>
<evidence type="ECO:0000259" key="15">
    <source>
        <dbReference type="PROSITE" id="PS51217"/>
    </source>
</evidence>
<dbReference type="InterPro" id="IPR014016">
    <property type="entry name" value="UvrD-like_ATP-bd"/>
</dbReference>
<comment type="catalytic activity">
    <reaction evidence="10 11">
        <text>ATP + H2O = ADP + phosphate + H(+)</text>
        <dbReference type="Rhea" id="RHEA:13065"/>
        <dbReference type="ChEBI" id="CHEBI:15377"/>
        <dbReference type="ChEBI" id="CHEBI:15378"/>
        <dbReference type="ChEBI" id="CHEBI:30616"/>
        <dbReference type="ChEBI" id="CHEBI:43474"/>
        <dbReference type="ChEBI" id="CHEBI:456216"/>
        <dbReference type="EC" id="5.6.2.4"/>
    </reaction>
</comment>
<evidence type="ECO:0000256" key="8">
    <source>
        <dbReference type="ARBA" id="ARBA00023235"/>
    </source>
</evidence>
<evidence type="ECO:0000256" key="7">
    <source>
        <dbReference type="ARBA" id="ARBA00023125"/>
    </source>
</evidence>
<feature type="compositionally biased region" description="Basic and acidic residues" evidence="13">
    <location>
        <begin position="679"/>
        <end position="694"/>
    </location>
</feature>
<keyword evidence="8 11" id="KW-0413">Isomerase</keyword>
<evidence type="ECO:0000256" key="6">
    <source>
        <dbReference type="ARBA" id="ARBA00022840"/>
    </source>
</evidence>
<reference evidence="16 17" key="1">
    <citation type="submission" date="2019-09" db="EMBL/GenBank/DDBJ databases">
        <title>Whole-genome sequence of the purple sulfur bacterium Thiohalocapsa marina DSM 19078.</title>
        <authorList>
            <person name="Kyndt J.A."/>
            <person name="Meyer T.E."/>
        </authorList>
    </citation>
    <scope>NUCLEOTIDE SEQUENCE [LARGE SCALE GENOMIC DNA]</scope>
    <source>
        <strain evidence="16 17">DSM 19078</strain>
    </source>
</reference>
<evidence type="ECO:0000256" key="2">
    <source>
        <dbReference type="ARBA" id="ARBA00022705"/>
    </source>
</evidence>
<evidence type="ECO:0000256" key="3">
    <source>
        <dbReference type="ARBA" id="ARBA00022741"/>
    </source>
</evidence>
<keyword evidence="2 11" id="KW-0235">DNA replication</keyword>
<feature type="domain" description="UvrD-like helicase ATP-binding" evidence="14">
    <location>
        <begin position="2"/>
        <end position="281"/>
    </location>
</feature>
<dbReference type="InterPro" id="IPR014017">
    <property type="entry name" value="DNA_helicase_UvrD-like_C"/>
</dbReference>
<proteinExistence type="inferred from homology"/>
<dbReference type="RefSeq" id="WP_150094989.1">
    <property type="nucleotide sequence ID" value="NZ_VWXX01000068.1"/>
</dbReference>
<dbReference type="OrthoDB" id="9806690at2"/>
<dbReference type="GO" id="GO:0005524">
    <property type="term" value="F:ATP binding"/>
    <property type="evidence" value="ECO:0007669"/>
    <property type="project" value="UniProtKB-UniRule"/>
</dbReference>
<dbReference type="EC" id="5.6.2.4" evidence="11"/>
<keyword evidence="5 11" id="KW-0347">Helicase</keyword>
<dbReference type="Pfam" id="PF00580">
    <property type="entry name" value="UvrD-helicase"/>
    <property type="match status" value="1"/>
</dbReference>
<dbReference type="GO" id="GO:0016887">
    <property type="term" value="F:ATP hydrolysis activity"/>
    <property type="evidence" value="ECO:0007669"/>
    <property type="project" value="RHEA"/>
</dbReference>
<organism evidence="16 17">
    <name type="scientific">Thiohalocapsa marina</name>
    <dbReference type="NCBI Taxonomy" id="424902"/>
    <lineage>
        <taxon>Bacteria</taxon>
        <taxon>Pseudomonadati</taxon>
        <taxon>Pseudomonadota</taxon>
        <taxon>Gammaproteobacteria</taxon>
        <taxon>Chromatiales</taxon>
        <taxon>Chromatiaceae</taxon>
        <taxon>Thiohalocapsa</taxon>
    </lineage>
</organism>
<dbReference type="EMBL" id="VWXX01000068">
    <property type="protein sequence ID" value="KAA6181562.1"/>
    <property type="molecule type" value="Genomic_DNA"/>
</dbReference>
<dbReference type="Gene3D" id="1.10.486.10">
    <property type="entry name" value="PCRA, domain 4"/>
    <property type="match status" value="1"/>
</dbReference>
<keyword evidence="7 11" id="KW-0238">DNA-binding</keyword>
<dbReference type="InterPro" id="IPR013986">
    <property type="entry name" value="DExx_box_DNA_helicase_dom_sf"/>
</dbReference>
<dbReference type="GO" id="GO:0006260">
    <property type="term" value="P:DNA replication"/>
    <property type="evidence" value="ECO:0007669"/>
    <property type="project" value="UniProtKB-UniRule"/>
</dbReference>
<dbReference type="AlphaFoldDB" id="A0A5M8FKY6"/>
<name>A0A5M8FKY6_9GAMM</name>
<dbReference type="Gene3D" id="3.40.50.300">
    <property type="entry name" value="P-loop containing nucleotide triphosphate hydrolases"/>
    <property type="match status" value="2"/>
</dbReference>
<feature type="region of interest" description="Disordered" evidence="13">
    <location>
        <begin position="520"/>
        <end position="566"/>
    </location>
</feature>
<dbReference type="PROSITE" id="PS51217">
    <property type="entry name" value="UVRD_HELICASE_CTER"/>
    <property type="match status" value="1"/>
</dbReference>
<evidence type="ECO:0000256" key="11">
    <source>
        <dbReference type="HAMAP-Rule" id="MF_01920"/>
    </source>
</evidence>
<dbReference type="Pfam" id="PF13361">
    <property type="entry name" value="UvrD_C"/>
    <property type="match status" value="1"/>
</dbReference>
<keyword evidence="6 11" id="KW-0067">ATP-binding</keyword>
<comment type="similarity">
    <text evidence="1 11">Belongs to the helicase family. UvrD subfamily.</text>
</comment>
<dbReference type="PROSITE" id="PS51198">
    <property type="entry name" value="UVRD_HELICASE_ATP_BIND"/>
    <property type="match status" value="1"/>
</dbReference>
<dbReference type="GO" id="GO:0003697">
    <property type="term" value="F:single-stranded DNA binding"/>
    <property type="evidence" value="ECO:0007669"/>
    <property type="project" value="UniProtKB-UniRule"/>
</dbReference>
<comment type="function">
    <text evidence="11">Rep helicase is a single-stranded DNA-dependent ATPase involved in DNA replication; it can initiate unwinding at a nick in the DNA. It binds to the single-stranded DNA and acts in a progressive fashion along the DNA in the 3' to 5' direction.</text>
</comment>
<dbReference type="InterPro" id="IPR000212">
    <property type="entry name" value="DNA_helicase_UvrD/REP"/>
</dbReference>
<gene>
    <name evidence="11" type="primary">rep</name>
    <name evidence="16" type="ORF">F2Q65_19120</name>
</gene>
<dbReference type="PANTHER" id="PTHR11070">
    <property type="entry name" value="UVRD / RECB / PCRA DNA HELICASE FAMILY MEMBER"/>
    <property type="match status" value="1"/>
</dbReference>
<evidence type="ECO:0000256" key="9">
    <source>
        <dbReference type="ARBA" id="ARBA00034617"/>
    </source>
</evidence>
<keyword evidence="17" id="KW-1185">Reference proteome</keyword>
<evidence type="ECO:0000256" key="10">
    <source>
        <dbReference type="ARBA" id="ARBA00048988"/>
    </source>
</evidence>
<protein>
    <recommendedName>
        <fullName evidence="11">ATP-dependent DNA helicase Rep</fullName>
        <ecNumber evidence="11">5.6.2.4</ecNumber>
    </recommendedName>
    <alternativeName>
        <fullName evidence="11">DNA 3'-5' helicase Rep</fullName>
    </alternativeName>
</protein>
<feature type="compositionally biased region" description="Low complexity" evidence="13">
    <location>
        <begin position="521"/>
        <end position="545"/>
    </location>
</feature>
<evidence type="ECO:0000256" key="13">
    <source>
        <dbReference type="SAM" id="MobiDB-lite"/>
    </source>
</evidence>
<feature type="region of interest" description="Disordered" evidence="13">
    <location>
        <begin position="675"/>
        <end position="700"/>
    </location>
</feature>
<feature type="domain" description="UvrD-like helicase C-terminal" evidence="15">
    <location>
        <begin position="282"/>
        <end position="604"/>
    </location>
</feature>
<evidence type="ECO:0000259" key="14">
    <source>
        <dbReference type="PROSITE" id="PS51198"/>
    </source>
</evidence>
<keyword evidence="3 11" id="KW-0547">Nucleotide-binding</keyword>
<dbReference type="Gene3D" id="1.10.10.160">
    <property type="match status" value="1"/>
</dbReference>
<dbReference type="CDD" id="cd17932">
    <property type="entry name" value="DEXQc_UvrD"/>
    <property type="match status" value="1"/>
</dbReference>
<feature type="binding site" evidence="11">
    <location>
        <position position="279"/>
    </location>
    <ligand>
        <name>ATP</name>
        <dbReference type="ChEBI" id="CHEBI:30616"/>
    </ligand>
</feature>
<accession>A0A5M8FKY6</accession>
<dbReference type="GO" id="GO:0005829">
    <property type="term" value="C:cytosol"/>
    <property type="evidence" value="ECO:0007669"/>
    <property type="project" value="TreeGrafter"/>
</dbReference>
<dbReference type="Proteomes" id="UP000322981">
    <property type="component" value="Unassembled WGS sequence"/>
</dbReference>
<comment type="subunit">
    <text evidence="11">Homodimer.</text>
</comment>
<evidence type="ECO:0000256" key="1">
    <source>
        <dbReference type="ARBA" id="ARBA00009922"/>
    </source>
</evidence>
<feature type="binding site" evidence="12">
    <location>
        <begin position="23"/>
        <end position="30"/>
    </location>
    <ligand>
        <name>ATP</name>
        <dbReference type="ChEBI" id="CHEBI:30616"/>
    </ligand>
</feature>